<keyword evidence="2" id="KW-1185">Reference proteome</keyword>
<accession>A0ACB0J767</accession>
<dbReference type="EMBL" id="CASHSV030000024">
    <property type="protein sequence ID" value="CAJ2639537.1"/>
    <property type="molecule type" value="Genomic_DNA"/>
</dbReference>
<proteinExistence type="predicted"/>
<gene>
    <name evidence="1" type="ORF">MILVUS5_LOCUS9541</name>
</gene>
<protein>
    <submittedName>
        <fullName evidence="1">Uncharacterized protein</fullName>
    </submittedName>
</protein>
<comment type="caution">
    <text evidence="1">The sequence shown here is derived from an EMBL/GenBank/DDBJ whole genome shotgun (WGS) entry which is preliminary data.</text>
</comment>
<dbReference type="Proteomes" id="UP001177021">
    <property type="component" value="Unassembled WGS sequence"/>
</dbReference>
<reference evidence="1" key="1">
    <citation type="submission" date="2023-10" db="EMBL/GenBank/DDBJ databases">
        <authorList>
            <person name="Rodriguez Cubillos JULIANA M."/>
            <person name="De Vega J."/>
        </authorList>
    </citation>
    <scope>NUCLEOTIDE SEQUENCE</scope>
</reference>
<evidence type="ECO:0000313" key="2">
    <source>
        <dbReference type="Proteomes" id="UP001177021"/>
    </source>
</evidence>
<organism evidence="1 2">
    <name type="scientific">Trifolium pratense</name>
    <name type="common">Red clover</name>
    <dbReference type="NCBI Taxonomy" id="57577"/>
    <lineage>
        <taxon>Eukaryota</taxon>
        <taxon>Viridiplantae</taxon>
        <taxon>Streptophyta</taxon>
        <taxon>Embryophyta</taxon>
        <taxon>Tracheophyta</taxon>
        <taxon>Spermatophyta</taxon>
        <taxon>Magnoliopsida</taxon>
        <taxon>eudicotyledons</taxon>
        <taxon>Gunneridae</taxon>
        <taxon>Pentapetalae</taxon>
        <taxon>rosids</taxon>
        <taxon>fabids</taxon>
        <taxon>Fabales</taxon>
        <taxon>Fabaceae</taxon>
        <taxon>Papilionoideae</taxon>
        <taxon>50 kb inversion clade</taxon>
        <taxon>NPAAA clade</taxon>
        <taxon>Hologalegina</taxon>
        <taxon>IRL clade</taxon>
        <taxon>Trifolieae</taxon>
        <taxon>Trifolium</taxon>
    </lineage>
</organism>
<name>A0ACB0J767_TRIPR</name>
<sequence length="572" mass="60883">MYRFASSLASKARIARNSTHQIGSRVARSRNYAAKEIKFGVEARALMLKGVEELAEAVKVTMGPKGRNVVIEQSFGAPKVTKDGVTVAKSIEFKDKVKNIGASLVKQVANATNDVAGDGTTCATVLTRAIFTEGCKSVAAGMNAMDLRRGINMAVDAVVTNLKSRARMISTSEEIAQVGTISANGDREIGELIAKAMEKVGKEGVITIADGKTLDNELEVVEGMKLDRGYISPYFITNQKNQKCELEDPLIIIHEKKISSINSIVKVLELALKKQRPLLIVAEDVESDALATLILNKLRAGIKVCAIKAPGFGENRKSGLQDLAVLTGGQLITEELGLNLEKVDLDVFGSCKKITISKDDTVILDGAGDKKSIEERCEQIRSAIENSTSDYDKDKLEERLAKLSGGVAVLKIGGASEAEVGEKKDRVTDALNATKAAVEEGIVPGGGVALLYASNELSKLQTANFDQKIGVQIIQNALKTPVHTIASNAGVEGAVVVGKLLEQENPDLGYDAAKGEYVDMIKSGIIDPLKVIRTALVDAASVSSLMTTTEAVVSELPKDDKDGPAIPGGMDY</sequence>
<evidence type="ECO:0000313" key="1">
    <source>
        <dbReference type="EMBL" id="CAJ2639537.1"/>
    </source>
</evidence>